<evidence type="ECO:0000256" key="3">
    <source>
        <dbReference type="ARBA" id="ARBA00008900"/>
    </source>
</evidence>
<name>A0A7W9W8L1_ARMRO</name>
<dbReference type="Gene3D" id="3.30.479.10">
    <property type="entry name" value="6-pyruvoyl tetrahydropterin synthase/QueD"/>
    <property type="match status" value="2"/>
</dbReference>
<keyword evidence="7" id="KW-0862">Zinc</keyword>
<dbReference type="PANTHER" id="PTHR12589">
    <property type="entry name" value="PYRUVOYL TETRAHYDROBIOPTERIN SYNTHASE"/>
    <property type="match status" value="1"/>
</dbReference>
<dbReference type="InterPro" id="IPR022470">
    <property type="entry name" value="PTPS_Cys_AS"/>
</dbReference>
<comment type="pathway">
    <text evidence="2">Purine metabolism; 7-cyano-7-deazaguanine biosynthesis.</text>
</comment>
<dbReference type="FunFam" id="3.30.479.10:FF:000003">
    <property type="entry name" value="6-pyruvoyl tetrahydrobiopterin synthase"/>
    <property type="match status" value="1"/>
</dbReference>
<keyword evidence="8 11" id="KW-0456">Lyase</keyword>
<comment type="caution">
    <text evidence="11">The sequence shown here is derived from an EMBL/GenBank/DDBJ whole genome shotgun (WGS) entry which is preliminary data.</text>
</comment>
<proteinExistence type="inferred from homology"/>
<dbReference type="Pfam" id="PF01242">
    <property type="entry name" value="PTPS"/>
    <property type="match status" value="2"/>
</dbReference>
<dbReference type="GO" id="GO:0006729">
    <property type="term" value="P:tetrahydrobiopterin biosynthetic process"/>
    <property type="evidence" value="ECO:0007669"/>
    <property type="project" value="InterPro"/>
</dbReference>
<reference evidence="11 12" key="1">
    <citation type="submission" date="2020-08" db="EMBL/GenBank/DDBJ databases">
        <title>Genomic Encyclopedia of Type Strains, Phase IV (KMG-IV): sequencing the most valuable type-strain genomes for metagenomic binning, comparative biology and taxonomic classification.</title>
        <authorList>
            <person name="Goeker M."/>
        </authorList>
    </citation>
    <scope>NUCLEOTIDE SEQUENCE [LARGE SCALE GENOMIC DNA]</scope>
    <source>
        <strain evidence="11 12">DSM 23562</strain>
    </source>
</reference>
<dbReference type="SUPFAM" id="SSF55620">
    <property type="entry name" value="Tetrahydrobiopterin biosynthesis enzymes-like"/>
    <property type="match status" value="2"/>
</dbReference>
<dbReference type="EC" id="4.1.2.50" evidence="4"/>
<dbReference type="EMBL" id="JACHGW010000004">
    <property type="protein sequence ID" value="MBB6052351.1"/>
    <property type="molecule type" value="Genomic_DNA"/>
</dbReference>
<dbReference type="PROSITE" id="PS00987">
    <property type="entry name" value="PTPS_1"/>
    <property type="match status" value="1"/>
</dbReference>
<evidence type="ECO:0000256" key="5">
    <source>
        <dbReference type="ARBA" id="ARBA00018141"/>
    </source>
</evidence>
<sequence>MAQLALRRKAMFSAAHAYWLPALSDEENRALFGKWASKWGHGHNYEVELTVAGTLDERSGMVVNITDVDKALKRALRPLRDKHLTYEVPYFAQNPPTTENIVRYIATAFRTEFTDPAATLTKLLVWETPTLSAFMDFQESDTMIALTRTLDFAAAHRLHAPGLSDSENLAVFGKCNNPHGHGHNYGVEVTVIGEPDPKTGMIVDLIALDRVLETEIMARYDHKHLNDDTDDFRESNPTSENLTLAIWRHLENKIPAPARLHKVVVRETDRNYFEYTGN</sequence>
<dbReference type="RefSeq" id="WP_184201237.1">
    <property type="nucleotide sequence ID" value="NZ_JACHGW010000004.1"/>
</dbReference>
<accession>A0A7W9W8L1</accession>
<dbReference type="GO" id="GO:0046872">
    <property type="term" value="F:metal ion binding"/>
    <property type="evidence" value="ECO:0007669"/>
    <property type="project" value="UniProtKB-KW"/>
</dbReference>
<evidence type="ECO:0000256" key="10">
    <source>
        <dbReference type="ARBA" id="ARBA00048807"/>
    </source>
</evidence>
<comment type="catalytic activity">
    <reaction evidence="10">
        <text>7,8-dihydroneopterin 3'-triphosphate + H2O = 6-carboxy-5,6,7,8-tetrahydropterin + triphosphate + acetaldehyde + 2 H(+)</text>
        <dbReference type="Rhea" id="RHEA:27966"/>
        <dbReference type="ChEBI" id="CHEBI:15343"/>
        <dbReference type="ChEBI" id="CHEBI:15377"/>
        <dbReference type="ChEBI" id="CHEBI:15378"/>
        <dbReference type="ChEBI" id="CHEBI:18036"/>
        <dbReference type="ChEBI" id="CHEBI:58462"/>
        <dbReference type="ChEBI" id="CHEBI:61032"/>
        <dbReference type="EC" id="4.1.2.50"/>
    </reaction>
</comment>
<organism evidence="11 12">
    <name type="scientific">Armatimonas rosea</name>
    <dbReference type="NCBI Taxonomy" id="685828"/>
    <lineage>
        <taxon>Bacteria</taxon>
        <taxon>Bacillati</taxon>
        <taxon>Armatimonadota</taxon>
        <taxon>Armatimonadia</taxon>
        <taxon>Armatimonadales</taxon>
        <taxon>Armatimonadaceae</taxon>
        <taxon>Armatimonas</taxon>
    </lineage>
</organism>
<evidence type="ECO:0000256" key="2">
    <source>
        <dbReference type="ARBA" id="ARBA00005061"/>
    </source>
</evidence>
<protein>
    <recommendedName>
        <fullName evidence="5">6-carboxy-5,6,7,8-tetrahydropterin synthase</fullName>
        <ecNumber evidence="4">4.1.2.50</ecNumber>
    </recommendedName>
    <alternativeName>
        <fullName evidence="9">Queuosine biosynthesis protein QueD</fullName>
    </alternativeName>
</protein>
<evidence type="ECO:0000256" key="7">
    <source>
        <dbReference type="ARBA" id="ARBA00022833"/>
    </source>
</evidence>
<dbReference type="GO" id="GO:0070497">
    <property type="term" value="F:6-carboxytetrahydropterin synthase activity"/>
    <property type="evidence" value="ECO:0007669"/>
    <property type="project" value="UniProtKB-EC"/>
</dbReference>
<comment type="similarity">
    <text evidence="3">Belongs to the PTPS family. QueD subfamily.</text>
</comment>
<evidence type="ECO:0000256" key="8">
    <source>
        <dbReference type="ARBA" id="ARBA00023239"/>
    </source>
</evidence>
<dbReference type="InterPro" id="IPR007115">
    <property type="entry name" value="6-PTP_synth/QueD"/>
</dbReference>
<dbReference type="Proteomes" id="UP000520814">
    <property type="component" value="Unassembled WGS sequence"/>
</dbReference>
<dbReference type="InterPro" id="IPR038418">
    <property type="entry name" value="6-PTP_synth/QueD_sf"/>
</dbReference>
<evidence type="ECO:0000256" key="4">
    <source>
        <dbReference type="ARBA" id="ARBA00012982"/>
    </source>
</evidence>
<evidence type="ECO:0000313" key="11">
    <source>
        <dbReference type="EMBL" id="MBB6052351.1"/>
    </source>
</evidence>
<keyword evidence="12" id="KW-1185">Reference proteome</keyword>
<gene>
    <name evidence="11" type="ORF">HNQ39_004172</name>
</gene>
<evidence type="ECO:0000256" key="6">
    <source>
        <dbReference type="ARBA" id="ARBA00022723"/>
    </source>
</evidence>
<dbReference type="UniPathway" id="UPA00391"/>
<evidence type="ECO:0000256" key="1">
    <source>
        <dbReference type="ARBA" id="ARBA00001947"/>
    </source>
</evidence>
<dbReference type="PANTHER" id="PTHR12589:SF7">
    <property type="entry name" value="6-PYRUVOYL TETRAHYDROBIOPTERIN SYNTHASE"/>
    <property type="match status" value="1"/>
</dbReference>
<keyword evidence="6" id="KW-0479">Metal-binding</keyword>
<dbReference type="AlphaFoldDB" id="A0A7W9W8L1"/>
<dbReference type="GO" id="GO:0003874">
    <property type="term" value="F:6-pyruvoyltetrahydropterin synthase activity"/>
    <property type="evidence" value="ECO:0007669"/>
    <property type="project" value="InterPro"/>
</dbReference>
<evidence type="ECO:0000313" key="12">
    <source>
        <dbReference type="Proteomes" id="UP000520814"/>
    </source>
</evidence>
<comment type="cofactor">
    <cofactor evidence="1">
        <name>Zn(2+)</name>
        <dbReference type="ChEBI" id="CHEBI:29105"/>
    </cofactor>
</comment>
<evidence type="ECO:0000256" key="9">
    <source>
        <dbReference type="ARBA" id="ARBA00031449"/>
    </source>
</evidence>